<evidence type="ECO:0000313" key="2">
    <source>
        <dbReference type="Proteomes" id="UP001416858"/>
    </source>
</evidence>
<dbReference type="EMBL" id="BAABRO010000001">
    <property type="protein sequence ID" value="GAA5504641.1"/>
    <property type="molecule type" value="Genomic_DNA"/>
</dbReference>
<gene>
    <name evidence="1" type="ORF">Rcae01_00080</name>
</gene>
<proteinExistence type="predicted"/>
<organism evidence="1 2">
    <name type="scientific">Novipirellula caenicola</name>
    <dbReference type="NCBI Taxonomy" id="1536901"/>
    <lineage>
        <taxon>Bacteria</taxon>
        <taxon>Pseudomonadati</taxon>
        <taxon>Planctomycetota</taxon>
        <taxon>Planctomycetia</taxon>
        <taxon>Pirellulales</taxon>
        <taxon>Pirellulaceae</taxon>
        <taxon>Novipirellula</taxon>
    </lineage>
</organism>
<dbReference type="Proteomes" id="UP001416858">
    <property type="component" value="Unassembled WGS sequence"/>
</dbReference>
<name>A0ABP9VIP3_9BACT</name>
<evidence type="ECO:0000313" key="1">
    <source>
        <dbReference type="EMBL" id="GAA5504641.1"/>
    </source>
</evidence>
<sequence>MDIDLENNCAASFGAILGSGCASCSCSCSCSYSASRYSYSSAALYSALDSETASVRAIGNVQRNRLGGAKPLVARTTMKADKIPRDGER</sequence>
<protein>
    <submittedName>
        <fullName evidence="1">Uncharacterized protein</fullName>
    </submittedName>
</protein>
<accession>A0ABP9VIP3</accession>
<keyword evidence="2" id="KW-1185">Reference proteome</keyword>
<comment type="caution">
    <text evidence="1">The sequence shown here is derived from an EMBL/GenBank/DDBJ whole genome shotgun (WGS) entry which is preliminary data.</text>
</comment>
<reference evidence="1 2" key="1">
    <citation type="submission" date="2024-02" db="EMBL/GenBank/DDBJ databases">
        <title>Rhodopirellula caenicola NBRC 110016.</title>
        <authorList>
            <person name="Ichikawa N."/>
            <person name="Katano-Makiyama Y."/>
            <person name="Hidaka K."/>
        </authorList>
    </citation>
    <scope>NUCLEOTIDE SEQUENCE [LARGE SCALE GENOMIC DNA]</scope>
    <source>
        <strain evidence="1 2">NBRC 110016</strain>
    </source>
</reference>